<evidence type="ECO:0000313" key="3">
    <source>
        <dbReference type="Proteomes" id="UP000515498"/>
    </source>
</evidence>
<keyword evidence="1" id="KW-1133">Transmembrane helix</keyword>
<evidence type="ECO:0000256" key="1">
    <source>
        <dbReference type="SAM" id="Phobius"/>
    </source>
</evidence>
<feature type="transmembrane region" description="Helical" evidence="1">
    <location>
        <begin position="43"/>
        <end position="62"/>
    </location>
</feature>
<gene>
    <name evidence="2" type="ORF">HZU40_02690</name>
</gene>
<feature type="transmembrane region" description="Helical" evidence="1">
    <location>
        <begin position="119"/>
        <end position="140"/>
    </location>
</feature>
<dbReference type="AlphaFoldDB" id="A0A7G8PG30"/>
<keyword evidence="1" id="KW-0472">Membrane</keyword>
<accession>A0A7G8PG30</accession>
<reference evidence="2 3" key="1">
    <citation type="submission" date="2020-07" db="EMBL/GenBank/DDBJ databases">
        <title>Draft genome sequence of four isobutane-metabolizing strains capable of cometabolically degrading diverse ether contaminants.</title>
        <authorList>
            <person name="Chen W."/>
            <person name="Faulkner N."/>
            <person name="Smith C."/>
            <person name="Hyman M."/>
        </authorList>
    </citation>
    <scope>NUCLEOTIDE SEQUENCE [LARGE SCALE GENOMIC DNA]</scope>
    <source>
        <strain evidence="2 3">2A</strain>
    </source>
</reference>
<protein>
    <submittedName>
        <fullName evidence="2">Uncharacterized protein</fullName>
    </submittedName>
</protein>
<keyword evidence="1" id="KW-0812">Transmembrane</keyword>
<dbReference type="RefSeq" id="WP_187097425.1">
    <property type="nucleotide sequence ID" value="NZ_CP059894.1"/>
</dbReference>
<proteinExistence type="predicted"/>
<evidence type="ECO:0000313" key="2">
    <source>
        <dbReference type="EMBL" id="QNJ93296.1"/>
    </source>
</evidence>
<feature type="transmembrane region" description="Helical" evidence="1">
    <location>
        <begin position="16"/>
        <end position="37"/>
    </location>
</feature>
<sequence>MSTSIEHRAGVSPRSLAAQAPGIVAVTCFAVHAVLIVSAGASMLAMTAPMLVLSGLCLGCISSAGRPWEPAARIVAGFASAAMLVAHLVMVPSGSGAAAHHQGHAGMDMGHAGGGSIQLLMHVGVALAGLQLALLLGSAARQLLTKHQ</sequence>
<organism evidence="2 3">
    <name type="scientific">Mycolicibacterium fluoranthenivorans</name>
    <dbReference type="NCBI Taxonomy" id="258505"/>
    <lineage>
        <taxon>Bacteria</taxon>
        <taxon>Bacillati</taxon>
        <taxon>Actinomycetota</taxon>
        <taxon>Actinomycetes</taxon>
        <taxon>Mycobacteriales</taxon>
        <taxon>Mycobacteriaceae</taxon>
        <taxon>Mycolicibacterium</taxon>
    </lineage>
</organism>
<feature type="transmembrane region" description="Helical" evidence="1">
    <location>
        <begin position="74"/>
        <end position="99"/>
    </location>
</feature>
<dbReference type="Proteomes" id="UP000515498">
    <property type="component" value="Chromosome"/>
</dbReference>
<name>A0A7G8PG30_9MYCO</name>
<dbReference type="KEGG" id="mflu:HZU40_02690"/>
<dbReference type="EMBL" id="CP059894">
    <property type="protein sequence ID" value="QNJ93296.1"/>
    <property type="molecule type" value="Genomic_DNA"/>
</dbReference>